<dbReference type="PROSITE" id="PS00216">
    <property type="entry name" value="SUGAR_TRANSPORT_1"/>
    <property type="match status" value="1"/>
</dbReference>
<evidence type="ECO:0000256" key="4">
    <source>
        <dbReference type="ARBA" id="ARBA00022692"/>
    </source>
</evidence>
<keyword evidence="12" id="KW-1185">Reference proteome</keyword>
<dbReference type="InterPro" id="IPR003663">
    <property type="entry name" value="Sugar/inositol_transpt"/>
</dbReference>
<dbReference type="OrthoDB" id="4142200at2759"/>
<evidence type="ECO:0000256" key="5">
    <source>
        <dbReference type="ARBA" id="ARBA00022989"/>
    </source>
</evidence>
<dbReference type="Proteomes" id="UP000076532">
    <property type="component" value="Unassembled WGS sequence"/>
</dbReference>
<dbReference type="PANTHER" id="PTHR48022">
    <property type="entry name" value="PLASTIDIC GLUCOSE TRANSPORTER 4"/>
    <property type="match status" value="1"/>
</dbReference>
<protein>
    <submittedName>
        <fullName evidence="11">General substrate transporter</fullName>
    </submittedName>
</protein>
<evidence type="ECO:0000313" key="12">
    <source>
        <dbReference type="Proteomes" id="UP000076532"/>
    </source>
</evidence>
<dbReference type="PROSITE" id="PS50850">
    <property type="entry name" value="MFS"/>
    <property type="match status" value="1"/>
</dbReference>
<feature type="transmembrane region" description="Helical" evidence="9">
    <location>
        <begin position="77"/>
        <end position="96"/>
    </location>
</feature>
<feature type="transmembrane region" description="Helical" evidence="9">
    <location>
        <begin position="47"/>
        <end position="70"/>
    </location>
</feature>
<evidence type="ECO:0000256" key="1">
    <source>
        <dbReference type="ARBA" id="ARBA00004141"/>
    </source>
</evidence>
<dbReference type="InterPro" id="IPR020846">
    <property type="entry name" value="MFS_dom"/>
</dbReference>
<feature type="transmembrane region" description="Helical" evidence="9">
    <location>
        <begin position="324"/>
        <end position="345"/>
    </location>
</feature>
<feature type="transmembrane region" description="Helical" evidence="9">
    <location>
        <begin position="351"/>
        <end position="372"/>
    </location>
</feature>
<dbReference type="PRINTS" id="PR00171">
    <property type="entry name" value="SUGRTRNSPORT"/>
</dbReference>
<evidence type="ECO:0000259" key="10">
    <source>
        <dbReference type="PROSITE" id="PS50850"/>
    </source>
</evidence>
<dbReference type="EMBL" id="KV417480">
    <property type="protein sequence ID" value="KZP34435.1"/>
    <property type="molecule type" value="Genomic_DNA"/>
</dbReference>
<dbReference type="PANTHER" id="PTHR48022:SF37">
    <property type="entry name" value="MAJOR FACILITATOR SUPERFAMILY (MFS) PROFILE DOMAIN-CONTAINING PROTEIN-RELATED"/>
    <property type="match status" value="1"/>
</dbReference>
<comment type="subcellular location">
    <subcellularLocation>
        <location evidence="1">Membrane</location>
        <topology evidence="1">Multi-pass membrane protein</topology>
    </subcellularLocation>
</comment>
<feature type="transmembrane region" description="Helical" evidence="9">
    <location>
        <begin position="142"/>
        <end position="159"/>
    </location>
</feature>
<dbReference type="Gene3D" id="1.20.1250.20">
    <property type="entry name" value="MFS general substrate transporter like domains"/>
    <property type="match status" value="1"/>
</dbReference>
<feature type="domain" description="Major facilitator superfamily (MFS) profile" evidence="10">
    <location>
        <begin position="12"/>
        <end position="438"/>
    </location>
</feature>
<comment type="similarity">
    <text evidence="2 8">Belongs to the major facilitator superfamily. Sugar transporter (TC 2.A.1.1) family.</text>
</comment>
<evidence type="ECO:0000256" key="3">
    <source>
        <dbReference type="ARBA" id="ARBA00022448"/>
    </source>
</evidence>
<feature type="transmembrane region" description="Helical" evidence="9">
    <location>
        <begin position="293"/>
        <end position="315"/>
    </location>
</feature>
<evidence type="ECO:0000313" key="11">
    <source>
        <dbReference type="EMBL" id="KZP34435.1"/>
    </source>
</evidence>
<reference evidence="11 12" key="1">
    <citation type="journal article" date="2016" name="Mol. Biol. Evol.">
        <title>Comparative Genomics of Early-Diverging Mushroom-Forming Fungi Provides Insights into the Origins of Lignocellulose Decay Capabilities.</title>
        <authorList>
            <person name="Nagy L.G."/>
            <person name="Riley R."/>
            <person name="Tritt A."/>
            <person name="Adam C."/>
            <person name="Daum C."/>
            <person name="Floudas D."/>
            <person name="Sun H."/>
            <person name="Yadav J.S."/>
            <person name="Pangilinan J."/>
            <person name="Larsson K.H."/>
            <person name="Matsuura K."/>
            <person name="Barry K."/>
            <person name="Labutti K."/>
            <person name="Kuo R."/>
            <person name="Ohm R.A."/>
            <person name="Bhattacharya S.S."/>
            <person name="Shirouzu T."/>
            <person name="Yoshinaga Y."/>
            <person name="Martin F.M."/>
            <person name="Grigoriev I.V."/>
            <person name="Hibbett D.S."/>
        </authorList>
    </citation>
    <scope>NUCLEOTIDE SEQUENCE [LARGE SCALE GENOMIC DNA]</scope>
    <source>
        <strain evidence="11 12">CBS 109695</strain>
    </source>
</reference>
<dbReference type="GO" id="GO:0016020">
    <property type="term" value="C:membrane"/>
    <property type="evidence" value="ECO:0007669"/>
    <property type="project" value="UniProtKB-SubCell"/>
</dbReference>
<keyword evidence="3 8" id="KW-0813">Transport</keyword>
<keyword evidence="6 9" id="KW-0472">Membrane</keyword>
<feature type="transmembrane region" description="Helical" evidence="9">
    <location>
        <begin position="258"/>
        <end position="278"/>
    </location>
</feature>
<comment type="catalytic activity">
    <reaction evidence="7">
        <text>myo-inositol(out) + H(+)(out) = myo-inositol(in) + H(+)(in)</text>
        <dbReference type="Rhea" id="RHEA:60364"/>
        <dbReference type="ChEBI" id="CHEBI:15378"/>
        <dbReference type="ChEBI" id="CHEBI:17268"/>
    </reaction>
</comment>
<dbReference type="AlphaFoldDB" id="A0A166X5C2"/>
<keyword evidence="4 9" id="KW-0812">Transmembrane</keyword>
<feature type="transmembrane region" description="Helical" evidence="9">
    <location>
        <begin position="7"/>
        <end position="27"/>
    </location>
</feature>
<feature type="transmembrane region" description="Helical" evidence="9">
    <location>
        <begin position="171"/>
        <end position="190"/>
    </location>
</feature>
<gene>
    <name evidence="11" type="ORF">FIBSPDRAFT_906500</name>
</gene>
<feature type="transmembrane region" description="Helical" evidence="9">
    <location>
        <begin position="102"/>
        <end position="121"/>
    </location>
</feature>
<evidence type="ECO:0000256" key="6">
    <source>
        <dbReference type="ARBA" id="ARBA00023136"/>
    </source>
</evidence>
<feature type="transmembrane region" description="Helical" evidence="9">
    <location>
        <begin position="417"/>
        <end position="434"/>
    </location>
</feature>
<dbReference type="Pfam" id="PF00083">
    <property type="entry name" value="Sugar_tr"/>
    <property type="match status" value="1"/>
</dbReference>
<keyword evidence="5 9" id="KW-1133">Transmembrane helix</keyword>
<evidence type="ECO:0000256" key="8">
    <source>
        <dbReference type="RuleBase" id="RU003346"/>
    </source>
</evidence>
<dbReference type="FunFam" id="1.20.1250.20:FF:000090">
    <property type="entry name" value="MFS sugar transporter, putative"/>
    <property type="match status" value="1"/>
</dbReference>
<evidence type="ECO:0000256" key="2">
    <source>
        <dbReference type="ARBA" id="ARBA00010992"/>
    </source>
</evidence>
<dbReference type="InterPro" id="IPR036259">
    <property type="entry name" value="MFS_trans_sf"/>
</dbReference>
<dbReference type="InterPro" id="IPR005828">
    <property type="entry name" value="MFS_sugar_transport-like"/>
</dbReference>
<evidence type="ECO:0000256" key="7">
    <source>
        <dbReference type="ARBA" id="ARBA00049119"/>
    </source>
</evidence>
<organism evidence="11 12">
    <name type="scientific">Athelia psychrophila</name>
    <dbReference type="NCBI Taxonomy" id="1759441"/>
    <lineage>
        <taxon>Eukaryota</taxon>
        <taxon>Fungi</taxon>
        <taxon>Dikarya</taxon>
        <taxon>Basidiomycota</taxon>
        <taxon>Agaricomycotina</taxon>
        <taxon>Agaricomycetes</taxon>
        <taxon>Agaricomycetidae</taxon>
        <taxon>Atheliales</taxon>
        <taxon>Atheliaceae</taxon>
        <taxon>Athelia</taxon>
    </lineage>
</organism>
<dbReference type="InterPro" id="IPR005829">
    <property type="entry name" value="Sugar_transporter_CS"/>
</dbReference>
<proteinExistence type="inferred from homology"/>
<dbReference type="InterPro" id="IPR050360">
    <property type="entry name" value="MFS_Sugar_Transporters"/>
</dbReference>
<dbReference type="GO" id="GO:0005351">
    <property type="term" value="F:carbohydrate:proton symporter activity"/>
    <property type="evidence" value="ECO:0007669"/>
    <property type="project" value="TreeGrafter"/>
</dbReference>
<accession>A0A166X5C2</accession>
<name>A0A166X5C2_9AGAM</name>
<dbReference type="SUPFAM" id="SSF103473">
    <property type="entry name" value="MFS general substrate transporter"/>
    <property type="match status" value="1"/>
</dbReference>
<evidence type="ECO:0000256" key="9">
    <source>
        <dbReference type="SAM" id="Phobius"/>
    </source>
</evidence>
<dbReference type="STRING" id="436010.A0A166X5C2"/>
<dbReference type="PROSITE" id="PS00217">
    <property type="entry name" value="SUGAR_TRANSPORT_2"/>
    <property type="match status" value="1"/>
</dbReference>
<sequence length="511" mass="56598">MALPPKVYTWLCGLFASLGSIIFGYDLGAHLSSSYRIMGPRYNDTNLVGLITSIFVLGCFFGMFPVAYMADRYGRRITIMIGAAIYVFGGALQTGAQNMDMMLAGRFFAGIGVGFMTDLAPVYQAEIAHPSIRGRLTTLQQFMLGIGAFCASWITYGTSAGLKGQPSEWRVPLGIQLIPAIPLFSFMLLLPESPRWLASKGRMDEARATLARLHAHGNISDPFVNSQMEDIRISLEISKDEASWQELFVVPSNFRRLALGYILQFSVQMTGVSVIQYYSTTIFVTMGFTSSKILLFQSINSVIALVGEACCVMLIDRTGRRKPLIIGNIASGLSFVVGAILMARYPGTLQITTWIFNFFFSACIGPLSWAYPSESFSTRMRAKGTAITSSSSWISNFFIAQVTPKAFGAIGWKYCEFYYISGNLAAALFIWAFYPETTGRRLEEMDALFEEAPLFVPGTKYAKVEDYRAAERELREGTIVPGHLTEEGRNVQIDEEGKFSGEVHLETTEKI</sequence>
<dbReference type="NCBIfam" id="TIGR00879">
    <property type="entry name" value="SP"/>
    <property type="match status" value="1"/>
</dbReference>